<protein>
    <submittedName>
        <fullName evidence="11">YihY/virulence factor BrkB family protein</fullName>
    </submittedName>
</protein>
<keyword evidence="4 6" id="KW-1133">Transmembrane helix</keyword>
<reference evidence="13 14" key="2">
    <citation type="journal article" date="2019" name="Nat. Med.">
        <title>A library of human gut bacterial isolates paired with longitudinal multiomics data enables mechanistic microbiome research.</title>
        <authorList>
            <person name="Poyet M."/>
            <person name="Groussin M."/>
            <person name="Gibbons S.M."/>
            <person name="Avila-Pacheco J."/>
            <person name="Jiang X."/>
            <person name="Kearney S.M."/>
            <person name="Perrotta A.R."/>
            <person name="Berdy B."/>
            <person name="Zhao S."/>
            <person name="Lieberman T.D."/>
            <person name="Swanson P.K."/>
            <person name="Smith M."/>
            <person name="Roesemann S."/>
            <person name="Alexander J.E."/>
            <person name="Rich S.A."/>
            <person name="Livny J."/>
            <person name="Vlamakis H."/>
            <person name="Clish C."/>
            <person name="Bullock K."/>
            <person name="Deik A."/>
            <person name="Scott J."/>
            <person name="Pierce K.A."/>
            <person name="Xavier R.J."/>
            <person name="Alm E.J."/>
        </authorList>
    </citation>
    <scope>NUCLEOTIDE SEQUENCE [LARGE SCALE GENOMIC DNA]</scope>
    <source>
        <strain evidence="10 14">BIOML-A166</strain>
        <strain evidence="9 13">BIOML-A201</strain>
        <strain evidence="8 15">BIOML-A210</strain>
        <strain evidence="7 16">BIOML-A320</strain>
    </source>
</reference>
<evidence type="ECO:0000256" key="2">
    <source>
        <dbReference type="ARBA" id="ARBA00022475"/>
    </source>
</evidence>
<gene>
    <name evidence="11" type="ORF">DXC85_10100</name>
    <name evidence="10" type="ORF">GBC97_07190</name>
    <name evidence="9" type="ORF">GBI83_01095</name>
    <name evidence="8" type="ORF">GBI87_04545</name>
    <name evidence="7" type="ORF">GBK08_07300</name>
</gene>
<keyword evidence="2" id="KW-1003">Cell membrane</keyword>
<feature type="transmembrane region" description="Helical" evidence="6">
    <location>
        <begin position="190"/>
        <end position="210"/>
    </location>
</feature>
<keyword evidence="3 6" id="KW-0812">Transmembrane</keyword>
<dbReference type="Proteomes" id="UP000478746">
    <property type="component" value="Unassembled WGS sequence"/>
</dbReference>
<feature type="transmembrane region" description="Helical" evidence="6">
    <location>
        <begin position="257"/>
        <end position="282"/>
    </location>
</feature>
<evidence type="ECO:0000256" key="4">
    <source>
        <dbReference type="ARBA" id="ARBA00022989"/>
    </source>
</evidence>
<proteinExistence type="predicted"/>
<dbReference type="Proteomes" id="UP000461165">
    <property type="component" value="Unassembled WGS sequence"/>
</dbReference>
<dbReference type="PANTHER" id="PTHR30213:SF1">
    <property type="entry name" value="INNER MEMBRANE PROTEIN YHJD"/>
    <property type="match status" value="1"/>
</dbReference>
<evidence type="ECO:0000313" key="11">
    <source>
        <dbReference type="EMBL" id="RGL01176.1"/>
    </source>
</evidence>
<dbReference type="Proteomes" id="UP000467387">
    <property type="component" value="Unassembled WGS sequence"/>
</dbReference>
<dbReference type="GO" id="GO:0005886">
    <property type="term" value="C:plasma membrane"/>
    <property type="evidence" value="ECO:0007669"/>
    <property type="project" value="UniProtKB-SubCell"/>
</dbReference>
<dbReference type="Proteomes" id="UP000261186">
    <property type="component" value="Unassembled WGS sequence"/>
</dbReference>
<evidence type="ECO:0000313" key="9">
    <source>
        <dbReference type="EMBL" id="KAB7075282.1"/>
    </source>
</evidence>
<evidence type="ECO:0000313" key="15">
    <source>
        <dbReference type="Proteomes" id="UP000467387"/>
    </source>
</evidence>
<feature type="transmembrane region" description="Helical" evidence="6">
    <location>
        <begin position="148"/>
        <end position="170"/>
    </location>
</feature>
<evidence type="ECO:0000256" key="1">
    <source>
        <dbReference type="ARBA" id="ARBA00004651"/>
    </source>
</evidence>
<evidence type="ECO:0000313" key="8">
    <source>
        <dbReference type="EMBL" id="KAB7057408.1"/>
    </source>
</evidence>
<dbReference type="InterPro" id="IPR017039">
    <property type="entry name" value="Virul_fac_BrkB"/>
</dbReference>
<dbReference type="AlphaFoldDB" id="A0A0A1GU49"/>
<evidence type="ECO:0000313" key="7">
    <source>
        <dbReference type="EMBL" id="KAB6837600.1"/>
    </source>
</evidence>
<evidence type="ECO:0000256" key="3">
    <source>
        <dbReference type="ARBA" id="ARBA00022692"/>
    </source>
</evidence>
<dbReference type="Proteomes" id="UP000432196">
    <property type="component" value="Unassembled WGS sequence"/>
</dbReference>
<feature type="transmembrane region" description="Helical" evidence="6">
    <location>
        <begin position="99"/>
        <end position="119"/>
    </location>
</feature>
<dbReference type="Pfam" id="PF03631">
    <property type="entry name" value="Virul_fac_BrkB"/>
    <property type="match status" value="1"/>
</dbReference>
<dbReference type="PANTHER" id="PTHR30213">
    <property type="entry name" value="INNER MEMBRANE PROTEIN YHJD"/>
    <property type="match status" value="1"/>
</dbReference>
<sequence>MHGLKSAIDRGADAWARSLPGRVLDRYVSRSGPLLANGLAYGLLFAFFAGVWIAVSVFGLIMVGNIDWQQMLIDAVREVIPGVADSFLTSSALGTMSSALTWTGLATLAIFWWTVTGWMNSLRHAVRAMFDDCGDELNIVVARLRDTLAAIAIAILFILSTAAGTVSGGIVRRLLQWGGIPSSSLPGTVLLEMTGFGTGVALNFALFMLLLRVVSHIKAGRFTILGALLGSLTVSAMQLLGARLLAGASRNPMLAPFAALIGVLIWFNLVAQVILLCAALIAECRQKS</sequence>
<organism evidence="11 12">
    <name type="scientific">Bifidobacterium longum</name>
    <dbReference type="NCBI Taxonomy" id="216816"/>
    <lineage>
        <taxon>Bacteria</taxon>
        <taxon>Bacillati</taxon>
        <taxon>Actinomycetota</taxon>
        <taxon>Actinomycetes</taxon>
        <taxon>Bifidobacteriales</taxon>
        <taxon>Bifidobacteriaceae</taxon>
        <taxon>Bifidobacterium</taxon>
    </lineage>
</organism>
<dbReference type="RefSeq" id="WP_007053327.1">
    <property type="nucleotide sequence ID" value="NZ_AP014658.1"/>
</dbReference>
<evidence type="ECO:0000313" key="16">
    <source>
        <dbReference type="Proteomes" id="UP000478746"/>
    </source>
</evidence>
<evidence type="ECO:0000313" key="12">
    <source>
        <dbReference type="Proteomes" id="UP000261186"/>
    </source>
</evidence>
<dbReference type="EMBL" id="QSRH01000015">
    <property type="protein sequence ID" value="RGL01176.1"/>
    <property type="molecule type" value="Genomic_DNA"/>
</dbReference>
<evidence type="ECO:0000313" key="14">
    <source>
        <dbReference type="Proteomes" id="UP000461165"/>
    </source>
</evidence>
<dbReference type="EMBL" id="WDWL01000001">
    <property type="protein sequence ID" value="KAB7075282.1"/>
    <property type="molecule type" value="Genomic_DNA"/>
</dbReference>
<evidence type="ECO:0000313" key="10">
    <source>
        <dbReference type="EMBL" id="KAB7134643.1"/>
    </source>
</evidence>
<dbReference type="PIRSF" id="PIRSF035875">
    <property type="entry name" value="RNase_BN"/>
    <property type="match status" value="1"/>
</dbReference>
<evidence type="ECO:0000256" key="5">
    <source>
        <dbReference type="ARBA" id="ARBA00023136"/>
    </source>
</evidence>
<dbReference type="EMBL" id="WDWU01000005">
    <property type="protein sequence ID" value="KAB7057408.1"/>
    <property type="molecule type" value="Genomic_DNA"/>
</dbReference>
<evidence type="ECO:0000256" key="6">
    <source>
        <dbReference type="SAM" id="Phobius"/>
    </source>
</evidence>
<keyword evidence="5 6" id="KW-0472">Membrane</keyword>
<feature type="transmembrane region" description="Helical" evidence="6">
    <location>
        <begin position="222"/>
        <end position="245"/>
    </location>
</feature>
<name>A0A0A1GU49_BIFLN</name>
<dbReference type="EMBL" id="WEAY01000012">
    <property type="protein sequence ID" value="KAB6837600.1"/>
    <property type="molecule type" value="Genomic_DNA"/>
</dbReference>
<evidence type="ECO:0000313" key="13">
    <source>
        <dbReference type="Proteomes" id="UP000432196"/>
    </source>
</evidence>
<comment type="caution">
    <text evidence="11">The sequence shown here is derived from an EMBL/GenBank/DDBJ whole genome shotgun (WGS) entry which is preliminary data.</text>
</comment>
<comment type="subcellular location">
    <subcellularLocation>
        <location evidence="1">Cell membrane</location>
        <topology evidence="1">Multi-pass membrane protein</topology>
    </subcellularLocation>
</comment>
<accession>A0A0A1GU49</accession>
<reference evidence="11 12" key="1">
    <citation type="submission" date="2018-08" db="EMBL/GenBank/DDBJ databases">
        <title>A genome reference for cultivated species of the human gut microbiota.</title>
        <authorList>
            <person name="Zou Y."/>
            <person name="Xue W."/>
            <person name="Luo G."/>
        </authorList>
    </citation>
    <scope>NUCLEOTIDE SEQUENCE [LARGE SCALE GENOMIC DNA]</scope>
    <source>
        <strain evidence="11 12">TF08-4AC</strain>
    </source>
</reference>
<dbReference type="EMBL" id="WDVF01000012">
    <property type="protein sequence ID" value="KAB7134643.1"/>
    <property type="molecule type" value="Genomic_DNA"/>
</dbReference>
<feature type="transmembrane region" description="Helical" evidence="6">
    <location>
        <begin position="39"/>
        <end position="63"/>
    </location>
</feature>